<reference evidence="2 3" key="1">
    <citation type="submission" date="2015-10" db="EMBL/GenBank/DDBJ databases">
        <title>Genomic differences between typical nodule nitrogen-fixing rhizobial strains and those coming from bean seeds.</title>
        <authorList>
            <person name="Peralta H."/>
            <person name="Aguilar-Vera A."/>
            <person name="Diaz R."/>
            <person name="Mora Y."/>
            <person name="Martinez-Batallar G."/>
            <person name="Salazar E."/>
            <person name="Vargas-Lagunas C."/>
            <person name="Encarnacion S."/>
            <person name="Girard L."/>
            <person name="Mora J."/>
        </authorList>
    </citation>
    <scope>NUCLEOTIDE SEQUENCE [LARGE SCALE GENOMIC DNA]</scope>
    <source>
        <strain evidence="2 3">CFNEI 73</strain>
        <plasmid evidence="2 3">C</plasmid>
    </source>
</reference>
<keyword evidence="3" id="KW-1185">Reference proteome</keyword>
<evidence type="ECO:0000313" key="3">
    <source>
        <dbReference type="Proteomes" id="UP000182306"/>
    </source>
</evidence>
<feature type="compositionally biased region" description="Basic and acidic residues" evidence="1">
    <location>
        <begin position="42"/>
        <end position="58"/>
    </location>
</feature>
<gene>
    <name evidence="2" type="primary">rhcZ</name>
    <name evidence="2" type="ORF">SAMCFNEI73_pC0071</name>
</gene>
<feature type="region of interest" description="Disordered" evidence="1">
    <location>
        <begin position="132"/>
        <end position="160"/>
    </location>
</feature>
<sequence>MTRKGDLRQLVELRAMRMRRAAEQAQRQHNRHDQTVRALEAAKAENLAHEEQRRREEQTLYTNLAQGPVDHRDLERYRGALSDLSHRARELEEHSHDAKRQERQEALKREELAAEYRRKEKLHDRILIVAGEKQRKEKKRSDLATEIEDEEAIRHPGRKR</sequence>
<feature type="compositionally biased region" description="Basic and acidic residues" evidence="1">
    <location>
        <begin position="132"/>
        <end position="143"/>
    </location>
</feature>
<dbReference type="EMBL" id="CP013110">
    <property type="protein sequence ID" value="APG93795.1"/>
    <property type="molecule type" value="Genomic_DNA"/>
</dbReference>
<dbReference type="KEGG" id="same:SAMCFNEI73_pC0071"/>
<geneLocation type="plasmid" evidence="2 3">
    <name>C</name>
</geneLocation>
<name>A0A1L3LUM6_9HYPH</name>
<protein>
    <submittedName>
        <fullName evidence="2">Type III secretion component, RhcZ</fullName>
    </submittedName>
</protein>
<dbReference type="OrthoDB" id="8283402at2"/>
<evidence type="ECO:0000313" key="2">
    <source>
        <dbReference type="EMBL" id="APG93795.1"/>
    </source>
</evidence>
<feature type="region of interest" description="Disordered" evidence="1">
    <location>
        <begin position="42"/>
        <end position="74"/>
    </location>
</feature>
<dbReference type="AlphaFoldDB" id="A0A1L3LUM6"/>
<organism evidence="2 3">
    <name type="scientific">Sinorhizobium americanum</name>
    <dbReference type="NCBI Taxonomy" id="194963"/>
    <lineage>
        <taxon>Bacteria</taxon>
        <taxon>Pseudomonadati</taxon>
        <taxon>Pseudomonadota</taxon>
        <taxon>Alphaproteobacteria</taxon>
        <taxon>Hyphomicrobiales</taxon>
        <taxon>Rhizobiaceae</taxon>
        <taxon>Sinorhizobium/Ensifer group</taxon>
        <taxon>Sinorhizobium</taxon>
    </lineage>
</organism>
<dbReference type="Gene3D" id="1.10.287.1700">
    <property type="match status" value="1"/>
</dbReference>
<proteinExistence type="predicted"/>
<dbReference type="RefSeq" id="WP_064253013.1">
    <property type="nucleotide sequence ID" value="NZ_CP013110.1"/>
</dbReference>
<accession>A0A1L3LUM6</accession>
<dbReference type="InterPro" id="IPR053716">
    <property type="entry name" value="Flag_assembly_chemotaxis_eff"/>
</dbReference>
<evidence type="ECO:0000256" key="1">
    <source>
        <dbReference type="SAM" id="MobiDB-lite"/>
    </source>
</evidence>
<dbReference type="Proteomes" id="UP000182306">
    <property type="component" value="Plasmid C"/>
</dbReference>
<keyword evidence="2" id="KW-0614">Plasmid</keyword>